<organism evidence="2 3">
    <name type="scientific">Clavibacter michiganensis subsp. insidiosus</name>
    <dbReference type="NCBI Taxonomy" id="33014"/>
    <lineage>
        <taxon>Bacteria</taxon>
        <taxon>Bacillati</taxon>
        <taxon>Actinomycetota</taxon>
        <taxon>Actinomycetes</taxon>
        <taxon>Micrococcales</taxon>
        <taxon>Microbacteriaceae</taxon>
        <taxon>Clavibacter</taxon>
    </lineage>
</organism>
<proteinExistence type="predicted"/>
<evidence type="ECO:0000313" key="2">
    <source>
        <dbReference type="EMBL" id="AJW80285.1"/>
    </source>
</evidence>
<evidence type="ECO:0000256" key="1">
    <source>
        <dbReference type="SAM" id="Phobius"/>
    </source>
</evidence>
<sequence>MEREAAVSEDELTFRAAYWPVLLLRALPALALAAFITFSSDHSPSLGLVAFGVFALLSGLITAGLGARALRGPAARLRTSAIAQGAITVVAGVAALLARDGGVLVLLYVVSVWAVVTGFLELVAGLRSRGRVPGATDAITAGALTVVLAVAFLLVPPDLVVQYGGVEQREGQLTAPVVAVGLLGAYAAIVGVFLVIAALSMKWGTSTPTATSAADAPRTTESAS</sequence>
<feature type="transmembrane region" description="Helical" evidence="1">
    <location>
        <begin position="46"/>
        <end position="67"/>
    </location>
</feature>
<keyword evidence="1" id="KW-0472">Membrane</keyword>
<keyword evidence="1" id="KW-0812">Transmembrane</keyword>
<gene>
    <name evidence="2" type="ORF">VO01_15210</name>
</gene>
<dbReference type="KEGG" id="cmh:VO01_15210"/>
<evidence type="ECO:0008006" key="4">
    <source>
        <dbReference type="Google" id="ProtNLM"/>
    </source>
</evidence>
<reference evidence="2 3" key="1">
    <citation type="journal article" date="2015" name="Genome Announc.">
        <title>Complete Genome Sequence of Clavibacter michiganensis subsp. insidiosus R1-1 Using PacBio Single-Molecule Real-Time Technology.</title>
        <authorList>
            <person name="Lu Y."/>
            <person name="Samac D.A."/>
            <person name="Glazebrook J."/>
            <person name="Ishimaru C.A."/>
        </authorList>
    </citation>
    <scope>NUCLEOTIDE SEQUENCE [LARGE SCALE GENOMIC DNA]</scope>
    <source>
        <strain evidence="2 3">R1-1</strain>
    </source>
</reference>
<protein>
    <recommendedName>
        <fullName evidence="4">Integral membrane protein</fullName>
    </recommendedName>
</protein>
<dbReference type="RefSeq" id="WP_045530008.1">
    <property type="nucleotide sequence ID" value="NZ_CP011043.1"/>
</dbReference>
<feature type="transmembrane region" description="Helical" evidence="1">
    <location>
        <begin position="79"/>
        <end position="98"/>
    </location>
</feature>
<accession>A0A0D5CLZ4</accession>
<dbReference type="AlphaFoldDB" id="A0A0D5CLZ4"/>
<name>A0A0D5CLZ4_9MICO</name>
<dbReference type="Proteomes" id="UP000032604">
    <property type="component" value="Chromosome"/>
</dbReference>
<feature type="transmembrane region" description="Helical" evidence="1">
    <location>
        <begin position="21"/>
        <end position="40"/>
    </location>
</feature>
<dbReference type="PATRIC" id="fig|33014.5.peg.3133"/>
<dbReference type="HOGENOM" id="CLU_111985_0_0_11"/>
<dbReference type="EMBL" id="CP011043">
    <property type="protein sequence ID" value="AJW80285.1"/>
    <property type="molecule type" value="Genomic_DNA"/>
</dbReference>
<feature type="transmembrane region" description="Helical" evidence="1">
    <location>
        <begin position="175"/>
        <end position="199"/>
    </location>
</feature>
<feature type="transmembrane region" description="Helical" evidence="1">
    <location>
        <begin position="104"/>
        <end position="126"/>
    </location>
</feature>
<evidence type="ECO:0000313" key="3">
    <source>
        <dbReference type="Proteomes" id="UP000032604"/>
    </source>
</evidence>
<dbReference type="Pfam" id="PF03729">
    <property type="entry name" value="DUF308"/>
    <property type="match status" value="1"/>
</dbReference>
<keyword evidence="1" id="KW-1133">Transmembrane helix</keyword>
<dbReference type="InterPro" id="IPR005325">
    <property type="entry name" value="DUF308_memb"/>
</dbReference>
<feature type="transmembrane region" description="Helical" evidence="1">
    <location>
        <begin position="138"/>
        <end position="155"/>
    </location>
</feature>